<name>A0ACB6FN18_9PLEO</name>
<organism evidence="1 2">
    <name type="scientific">Alternaria gaisen</name>
    <dbReference type="NCBI Taxonomy" id="167740"/>
    <lineage>
        <taxon>Eukaryota</taxon>
        <taxon>Fungi</taxon>
        <taxon>Dikarya</taxon>
        <taxon>Ascomycota</taxon>
        <taxon>Pezizomycotina</taxon>
        <taxon>Dothideomycetes</taxon>
        <taxon>Pleosporomycetidae</taxon>
        <taxon>Pleosporales</taxon>
        <taxon>Pleosporineae</taxon>
        <taxon>Pleosporaceae</taxon>
        <taxon>Alternaria</taxon>
        <taxon>Alternaria sect. Alternaria</taxon>
    </lineage>
</organism>
<accession>A0ACB6FN18</accession>
<dbReference type="Proteomes" id="UP000293547">
    <property type="component" value="Unassembled WGS sequence"/>
</dbReference>
<evidence type="ECO:0000313" key="2">
    <source>
        <dbReference type="Proteomes" id="UP000293547"/>
    </source>
</evidence>
<evidence type="ECO:0000313" key="1">
    <source>
        <dbReference type="EMBL" id="KAB2105831.1"/>
    </source>
</evidence>
<reference evidence="1 2" key="1">
    <citation type="journal article" date="2019" name="bioRxiv">
        <title>Genomics, evolutionary history and diagnostics of the Alternaria alternata species group including apple and Asian pear pathotypes.</title>
        <authorList>
            <person name="Armitage A.D."/>
            <person name="Cockerton H.M."/>
            <person name="Sreenivasaprasad S."/>
            <person name="Woodhall J.W."/>
            <person name="Lane C.R."/>
            <person name="Harrison R.J."/>
            <person name="Clarkson J.P."/>
        </authorList>
    </citation>
    <scope>NUCLEOTIDE SEQUENCE [LARGE SCALE GENOMIC DNA]</scope>
    <source>
        <strain evidence="1 2">FERA 650</strain>
    </source>
</reference>
<keyword evidence="2" id="KW-1185">Reference proteome</keyword>
<comment type="caution">
    <text evidence="1">The sequence shown here is derived from an EMBL/GenBank/DDBJ whole genome shotgun (WGS) entry which is preliminary data.</text>
</comment>
<protein>
    <submittedName>
        <fullName evidence="1">Uncharacterized protein</fullName>
    </submittedName>
</protein>
<gene>
    <name evidence="1" type="ORF">AG0111_0g6324</name>
</gene>
<sequence>MVKGEILTLGAAAGALGGAYKLAEFLNKAKRVRDVGPSNAVYVRIIGRVQSDLDEVRRLLSIREIHDILEANPEKSKWVYGCMRDVRGALENITPHTERVAGDIQDGRRIGVRHRVYWLLSEKEKLENREKELNIAQASLSAVLGYLTALEPYEEPHKPKSKKETHIDIDIHQEPPQPQAQPQPQPTHTTHIDREVWVERDGAPPRHVEEHRDVWVERDRHPTAHYEERRDVYIDERERGPQHYDDRGPAPRYDAHFEHQGRDARYETQYDERFEQQDHYRSQYPIETQGNYNQTRPFPEPLGRRPESFEDRLPERDSWMQSNARANQRPGQYAPRGYAEYGAPQPIGAAHYSLPLDRQYAEREMWIEQKEDYRFDQSATDALLALSVLIAVAQFGLCAAMAHWLLSSHREVQCWNVSSTRDLDFNGFGLGSRPSDFVFQTETKSLPLTYANLDKTFNVERAQENGEGLTGPEYLSAGAIGGTFTIIAILVFNPLLLVIDFLLLLRSHYRSARISNRAGMLWSMCFSIYFPLVTLGAVWLDSFPSNKIDDSYDTCWQYDKTMNVLEGRSQWAKGIVRGCEILGMLGALCMVAYFAFALFAAYMNQRADAQQSIRLDDLNNPSSTTHTDNHRDLPSAGLGTRAGPIPMNNFGITFIDATPGSDIQSRTERCRQRPCEDQEVLRNPFADSEDPYRGGVGSQRSDSGDKQP</sequence>
<dbReference type="EMBL" id="PDWZ02000005">
    <property type="protein sequence ID" value="KAB2105831.1"/>
    <property type="molecule type" value="Genomic_DNA"/>
</dbReference>
<proteinExistence type="predicted"/>